<proteinExistence type="predicted"/>
<dbReference type="InterPro" id="IPR009794">
    <property type="entry name" value="ASRT"/>
</dbReference>
<dbReference type="AlphaFoldDB" id="A0AA35CN88"/>
<dbReference type="PIRSF" id="PIRSF008711">
    <property type="entry name" value="UCP008711"/>
    <property type="match status" value="1"/>
</dbReference>
<gene>
    <name evidence="1" type="ORF">caldi_15050</name>
</gene>
<evidence type="ECO:0008006" key="3">
    <source>
        <dbReference type="Google" id="ProtNLM"/>
    </source>
</evidence>
<reference evidence="1" key="1">
    <citation type="submission" date="2022-03" db="EMBL/GenBank/DDBJ databases">
        <title>Complete genome sequence of Caldinitratiruptor microaerophilus.</title>
        <authorList>
            <person name="Mukaiyama R."/>
            <person name="Nishiyama T."/>
            <person name="Ueda K."/>
        </authorList>
    </citation>
    <scope>NUCLEOTIDE SEQUENCE</scope>
    <source>
        <strain evidence="1">JCM 16183</strain>
    </source>
</reference>
<dbReference type="InterPro" id="IPR036698">
    <property type="entry name" value="TM1070-like_sf"/>
</dbReference>
<dbReference type="EMBL" id="AP025628">
    <property type="protein sequence ID" value="BDG60415.1"/>
    <property type="molecule type" value="Genomic_DNA"/>
</dbReference>
<dbReference type="KEGG" id="cmic:caldi_15050"/>
<dbReference type="SUPFAM" id="SSF89232">
    <property type="entry name" value="Hypothetical protein TM1070"/>
    <property type="match status" value="1"/>
</dbReference>
<name>A0AA35CN88_9FIRM</name>
<evidence type="ECO:0000313" key="1">
    <source>
        <dbReference type="EMBL" id="BDG60415.1"/>
    </source>
</evidence>
<sequence length="135" mass="14632">MPAAASGGRPGASRAHGRHVWLIPDGFLPDRSQGDLESHEAVCVLNTGADDARLTLTVYFEDREPLRGFTVTVPAERTLHVRLDRIRTPAGESIPRGVPYALLVESDRPVVVQASRMDTSQTALTLMTTMAWPAG</sequence>
<evidence type="ECO:0000313" key="2">
    <source>
        <dbReference type="Proteomes" id="UP001163687"/>
    </source>
</evidence>
<keyword evidence="2" id="KW-1185">Reference proteome</keyword>
<dbReference type="Gene3D" id="2.60.290.11">
    <property type="entry name" value="TM1070-like"/>
    <property type="match status" value="1"/>
</dbReference>
<dbReference type="RefSeq" id="WP_264844440.1">
    <property type="nucleotide sequence ID" value="NZ_AP025628.1"/>
</dbReference>
<organism evidence="1 2">
    <name type="scientific">Caldinitratiruptor microaerophilus</name>
    <dbReference type="NCBI Taxonomy" id="671077"/>
    <lineage>
        <taxon>Bacteria</taxon>
        <taxon>Bacillati</taxon>
        <taxon>Bacillota</taxon>
        <taxon>Clostridia</taxon>
        <taxon>Eubacteriales</taxon>
        <taxon>Symbiobacteriaceae</taxon>
        <taxon>Caldinitratiruptor</taxon>
    </lineage>
</organism>
<protein>
    <recommendedName>
        <fullName evidence="3">Sensory rhodopsin transducer</fullName>
    </recommendedName>
</protein>
<dbReference type="Proteomes" id="UP001163687">
    <property type="component" value="Chromosome"/>
</dbReference>
<dbReference type="Pfam" id="PF07100">
    <property type="entry name" value="ASRT"/>
    <property type="match status" value="1"/>
</dbReference>
<accession>A0AA35CN88</accession>